<protein>
    <submittedName>
        <fullName evidence="1">Uncharacterized protein</fullName>
    </submittedName>
</protein>
<evidence type="ECO:0000313" key="1">
    <source>
        <dbReference type="EnsemblMetazoa" id="GBRI016706-PA"/>
    </source>
</evidence>
<accession>A0A1A9WEI2</accession>
<dbReference type="STRING" id="37001.A0A1A9WEI2"/>
<dbReference type="EnsemblMetazoa" id="GBRI016706-RA">
    <property type="protein sequence ID" value="GBRI016706-PA"/>
    <property type="gene ID" value="GBRI016706"/>
</dbReference>
<evidence type="ECO:0000313" key="2">
    <source>
        <dbReference type="Proteomes" id="UP000091820"/>
    </source>
</evidence>
<reference evidence="1" key="2">
    <citation type="submission" date="2020-05" db="UniProtKB">
        <authorList>
            <consortium name="EnsemblMetazoa"/>
        </authorList>
    </citation>
    <scope>IDENTIFICATION</scope>
    <source>
        <strain evidence="1">IAEA</strain>
    </source>
</reference>
<organism evidence="1 2">
    <name type="scientific">Glossina brevipalpis</name>
    <dbReference type="NCBI Taxonomy" id="37001"/>
    <lineage>
        <taxon>Eukaryota</taxon>
        <taxon>Metazoa</taxon>
        <taxon>Ecdysozoa</taxon>
        <taxon>Arthropoda</taxon>
        <taxon>Hexapoda</taxon>
        <taxon>Insecta</taxon>
        <taxon>Pterygota</taxon>
        <taxon>Neoptera</taxon>
        <taxon>Endopterygota</taxon>
        <taxon>Diptera</taxon>
        <taxon>Brachycera</taxon>
        <taxon>Muscomorpha</taxon>
        <taxon>Hippoboscoidea</taxon>
        <taxon>Glossinidae</taxon>
        <taxon>Glossina</taxon>
    </lineage>
</organism>
<dbReference type="Proteomes" id="UP000091820">
    <property type="component" value="Unassembled WGS sequence"/>
</dbReference>
<keyword evidence="2" id="KW-1185">Reference proteome</keyword>
<name>A0A1A9WEI2_9MUSC</name>
<sequence length="159" mass="18203">MIYEDFSTSPFNSPITSPASKLKALEQSPLFILLEKPKRSYGRKFKKKMRTKLEEKPEFIVNYDDNSDEEDLVPIEDTLTGEQLVALNSKKSEASHRDCGDIGEEERFKVKQTLVPSNHGKSDTGKNDHWDVFASIDIQQIVKQNEQAEQVLLIYLCSH</sequence>
<dbReference type="AlphaFoldDB" id="A0A1A9WEI2"/>
<reference evidence="2" key="1">
    <citation type="submission" date="2014-03" db="EMBL/GenBank/DDBJ databases">
        <authorList>
            <person name="Aksoy S."/>
            <person name="Warren W."/>
            <person name="Wilson R.K."/>
        </authorList>
    </citation>
    <scope>NUCLEOTIDE SEQUENCE [LARGE SCALE GENOMIC DNA]</scope>
    <source>
        <strain evidence="2">IAEA</strain>
    </source>
</reference>
<dbReference type="VEuPathDB" id="VectorBase:GBRI016706"/>
<proteinExistence type="predicted"/>